<comment type="caution">
    <text evidence="2">The sequence shown here is derived from an EMBL/GenBank/DDBJ whole genome shotgun (WGS) entry which is preliminary data.</text>
</comment>
<dbReference type="EMBL" id="NIRI02000056">
    <property type="protein sequence ID" value="KAG5445935.1"/>
    <property type="molecule type" value="Genomic_DNA"/>
</dbReference>
<proteinExistence type="predicted"/>
<evidence type="ECO:0000313" key="2">
    <source>
        <dbReference type="EMBL" id="KAG5445935.1"/>
    </source>
</evidence>
<organism evidence="2 3">
    <name type="scientific">Clonorchis sinensis</name>
    <name type="common">Chinese liver fluke</name>
    <dbReference type="NCBI Taxonomy" id="79923"/>
    <lineage>
        <taxon>Eukaryota</taxon>
        <taxon>Metazoa</taxon>
        <taxon>Spiralia</taxon>
        <taxon>Lophotrochozoa</taxon>
        <taxon>Platyhelminthes</taxon>
        <taxon>Trematoda</taxon>
        <taxon>Digenea</taxon>
        <taxon>Opisthorchiida</taxon>
        <taxon>Opisthorchiata</taxon>
        <taxon>Opisthorchiidae</taxon>
        <taxon>Clonorchis</taxon>
    </lineage>
</organism>
<evidence type="ECO:0000313" key="3">
    <source>
        <dbReference type="Proteomes" id="UP000286415"/>
    </source>
</evidence>
<evidence type="ECO:0000256" key="1">
    <source>
        <dbReference type="SAM" id="MobiDB-lite"/>
    </source>
</evidence>
<protein>
    <submittedName>
        <fullName evidence="2">Uncharacterized protein</fullName>
    </submittedName>
</protein>
<reference evidence="2 3" key="2">
    <citation type="journal article" date="2021" name="Genomics">
        <title>High-quality reference genome for Clonorchis sinensis.</title>
        <authorList>
            <person name="Young N.D."/>
            <person name="Stroehlein A.J."/>
            <person name="Kinkar L."/>
            <person name="Wang T."/>
            <person name="Sohn W.M."/>
            <person name="Chang B.C.H."/>
            <person name="Kaur P."/>
            <person name="Weisz D."/>
            <person name="Dudchenko O."/>
            <person name="Aiden E.L."/>
            <person name="Korhonen P.K."/>
            <person name="Gasser R.B."/>
        </authorList>
    </citation>
    <scope>NUCLEOTIDE SEQUENCE [LARGE SCALE GENOMIC DNA]</scope>
    <source>
        <strain evidence="2">Cs-k2</strain>
    </source>
</reference>
<feature type="compositionally biased region" description="Polar residues" evidence="1">
    <location>
        <begin position="57"/>
        <end position="74"/>
    </location>
</feature>
<dbReference type="AlphaFoldDB" id="A0A8T1MAS3"/>
<feature type="region of interest" description="Disordered" evidence="1">
    <location>
        <begin position="48"/>
        <end position="88"/>
    </location>
</feature>
<sequence>MNSSSINLPVLNPEEVEGYFKQMHKTSQPQTKQLLDVKFIQKAMLAPCRNSTEEMPRQSTLEESVNPPKQSSTMHPGGQTKYPFKRPRRWKTAARAMISNSFLNDH</sequence>
<dbReference type="OrthoDB" id="10281755at2759"/>
<accession>A0A8T1MAS3</accession>
<name>A0A8T1MAS3_CLOSI</name>
<keyword evidence="3" id="KW-1185">Reference proteome</keyword>
<dbReference type="Proteomes" id="UP000286415">
    <property type="component" value="Unassembled WGS sequence"/>
</dbReference>
<reference evidence="2 3" key="1">
    <citation type="journal article" date="2018" name="Biotechnol. Adv.">
        <title>Improved genomic resources and new bioinformatic workflow for the carcinogenic parasite Clonorchis sinensis: Biotechnological implications.</title>
        <authorList>
            <person name="Wang D."/>
            <person name="Korhonen P.K."/>
            <person name="Gasser R.B."/>
            <person name="Young N.D."/>
        </authorList>
    </citation>
    <scope>NUCLEOTIDE SEQUENCE [LARGE SCALE GENOMIC DNA]</scope>
    <source>
        <strain evidence="2">Cs-k2</strain>
    </source>
</reference>
<gene>
    <name evidence="2" type="ORF">CSKR_203336</name>
</gene>